<evidence type="ECO:0000256" key="1">
    <source>
        <dbReference type="SAM" id="MobiDB-lite"/>
    </source>
</evidence>
<accession>A0A8K0UZJ4</accession>
<dbReference type="AlphaFoldDB" id="A0A8K0UZJ4"/>
<name>A0A8K0UZJ4_9AGAR</name>
<feature type="region of interest" description="Disordered" evidence="1">
    <location>
        <begin position="109"/>
        <end position="138"/>
    </location>
</feature>
<evidence type="ECO:0000313" key="2">
    <source>
        <dbReference type="EMBL" id="KAH8107716.1"/>
    </source>
</evidence>
<sequence length="315" mass="34931">MAIYPNMNLNMNVFYEIPLETPPADRSYRLSLRASVSQSHRPPCETVCQPKFHTGCKMNTQNMTGEAKENHPSYGYFDDSVLSKLSPLDALPLNLKNLEDIRPPFGLEGMDVDDRTSECDSSSDSSLKSSGTLRERRLHARSPNVKNLQIHVPPVWSEYLPVSPVLVGSSDFIVWLDSIVTELYPSAHIAQEARQTLLSVADEPTTAGFQAVHAILRDQDLVAEFTDRLATHLIHFSNEDSSDGLRSAWSDSTGSAASDYECLDDLSPSDIAMGLLRSVDDSIEEIALSSGYVSSYSEDAPIDEDLMQLYDFSWS</sequence>
<feature type="compositionally biased region" description="Low complexity" evidence="1">
    <location>
        <begin position="119"/>
        <end position="130"/>
    </location>
</feature>
<dbReference type="EMBL" id="JAEVFJ010000001">
    <property type="protein sequence ID" value="KAH8107716.1"/>
    <property type="molecule type" value="Genomic_DNA"/>
</dbReference>
<dbReference type="Proteomes" id="UP000813824">
    <property type="component" value="Unassembled WGS sequence"/>
</dbReference>
<dbReference type="OrthoDB" id="3264314at2759"/>
<gene>
    <name evidence="2" type="ORF">BXZ70DRAFT_7566</name>
</gene>
<reference evidence="2" key="1">
    <citation type="journal article" date="2021" name="New Phytol.">
        <title>Evolutionary innovations through gain and loss of genes in the ectomycorrhizal Boletales.</title>
        <authorList>
            <person name="Wu G."/>
            <person name="Miyauchi S."/>
            <person name="Morin E."/>
            <person name="Kuo A."/>
            <person name="Drula E."/>
            <person name="Varga T."/>
            <person name="Kohler A."/>
            <person name="Feng B."/>
            <person name="Cao Y."/>
            <person name="Lipzen A."/>
            <person name="Daum C."/>
            <person name="Hundley H."/>
            <person name="Pangilinan J."/>
            <person name="Johnson J."/>
            <person name="Barry K."/>
            <person name="LaButti K."/>
            <person name="Ng V."/>
            <person name="Ahrendt S."/>
            <person name="Min B."/>
            <person name="Choi I.G."/>
            <person name="Park H."/>
            <person name="Plett J.M."/>
            <person name="Magnuson J."/>
            <person name="Spatafora J.W."/>
            <person name="Nagy L.G."/>
            <person name="Henrissat B."/>
            <person name="Grigoriev I.V."/>
            <person name="Yang Z.L."/>
            <person name="Xu J."/>
            <person name="Martin F.M."/>
        </authorList>
    </citation>
    <scope>NUCLEOTIDE SEQUENCE</scope>
    <source>
        <strain evidence="2">KKN 215</strain>
    </source>
</reference>
<organism evidence="2 3">
    <name type="scientific">Cristinia sonorae</name>
    <dbReference type="NCBI Taxonomy" id="1940300"/>
    <lineage>
        <taxon>Eukaryota</taxon>
        <taxon>Fungi</taxon>
        <taxon>Dikarya</taxon>
        <taxon>Basidiomycota</taxon>
        <taxon>Agaricomycotina</taxon>
        <taxon>Agaricomycetes</taxon>
        <taxon>Agaricomycetidae</taxon>
        <taxon>Agaricales</taxon>
        <taxon>Pleurotineae</taxon>
        <taxon>Stephanosporaceae</taxon>
        <taxon>Cristinia</taxon>
    </lineage>
</organism>
<protein>
    <submittedName>
        <fullName evidence="2">Uncharacterized protein</fullName>
    </submittedName>
</protein>
<comment type="caution">
    <text evidence="2">The sequence shown here is derived from an EMBL/GenBank/DDBJ whole genome shotgun (WGS) entry which is preliminary data.</text>
</comment>
<keyword evidence="3" id="KW-1185">Reference proteome</keyword>
<evidence type="ECO:0000313" key="3">
    <source>
        <dbReference type="Proteomes" id="UP000813824"/>
    </source>
</evidence>
<proteinExistence type="predicted"/>